<gene>
    <name evidence="1" type="ORF">HZF24_16265</name>
</gene>
<dbReference type="RefSeq" id="WP_179239423.1">
    <property type="nucleotide sequence ID" value="NZ_JACBNQ010000026.1"/>
</dbReference>
<comment type="caution">
    <text evidence="1">The sequence shown here is derived from an EMBL/GenBank/DDBJ whole genome shotgun (WGS) entry which is preliminary data.</text>
</comment>
<accession>A0A974BLR5</accession>
<evidence type="ECO:0000313" key="2">
    <source>
        <dbReference type="Proteomes" id="UP000611629"/>
    </source>
</evidence>
<dbReference type="EMBL" id="JACBNQ010000026">
    <property type="protein sequence ID" value="NYB75704.1"/>
    <property type="molecule type" value="Genomic_DNA"/>
</dbReference>
<name>A0A974BLR5_SEDHY</name>
<organism evidence="1 2">
    <name type="scientific">Sedimentibacter hydroxybenzoicus DSM 7310</name>
    <dbReference type="NCBI Taxonomy" id="1123245"/>
    <lineage>
        <taxon>Bacteria</taxon>
        <taxon>Bacillati</taxon>
        <taxon>Bacillota</taxon>
        <taxon>Tissierellia</taxon>
        <taxon>Sedimentibacter</taxon>
    </lineage>
</organism>
<keyword evidence="2" id="KW-1185">Reference proteome</keyword>
<proteinExistence type="predicted"/>
<dbReference type="SUPFAM" id="SSF103190">
    <property type="entry name" value="Sensory domain-like"/>
    <property type="match status" value="1"/>
</dbReference>
<protein>
    <submittedName>
        <fullName evidence="1">Uncharacterized protein</fullName>
    </submittedName>
</protein>
<sequence>MGDILNSFVDVAPYINELTNTDFAVSVCDLEKCLIYVPSKRQDHNIRKGVPHIKGSVNYESVITGRRVVRRVGPEVFGFPYIAIAIPIRDNAGKIIGSVSFTEAVDKQDLMLALADNLHATVQQLVSMTETISFNSKKLKELGRDLNEYVKNTEINISEKLDEILNISLFQIEVSSFISKLAIDLNDRAEKLKENAKLLSKED</sequence>
<dbReference type="AlphaFoldDB" id="A0A974BLR5"/>
<evidence type="ECO:0000313" key="1">
    <source>
        <dbReference type="EMBL" id="NYB75704.1"/>
    </source>
</evidence>
<reference evidence="1" key="1">
    <citation type="submission" date="2020-07" db="EMBL/GenBank/DDBJ databases">
        <title>Genomic analysis of a strain of Sedimentibacter Hydroxybenzoicus DSM7310.</title>
        <authorList>
            <person name="Ma S."/>
        </authorList>
    </citation>
    <scope>NUCLEOTIDE SEQUENCE</scope>
    <source>
        <strain evidence="1">DSM 7310</strain>
    </source>
</reference>
<dbReference type="InterPro" id="IPR029151">
    <property type="entry name" value="Sensor-like_sf"/>
</dbReference>
<dbReference type="Proteomes" id="UP000611629">
    <property type="component" value="Unassembled WGS sequence"/>
</dbReference>